<dbReference type="AlphaFoldDB" id="A0A6I2GCM6"/>
<sequence>MSPYDAIAPVVAEKTGWRYRNARLAQDILVILGAILLGGPIGITTFITGFMAGPFIEFFSRKVSQPIIGKFNPSF</sequence>
<protein>
    <submittedName>
        <fullName evidence="2">Uncharacterized protein</fullName>
    </submittedName>
</protein>
<reference evidence="2 3" key="1">
    <citation type="submission" date="2019-11" db="EMBL/GenBank/DDBJ databases">
        <title>Characterisation of Fundicoccus ignavus gen. nov. sp. nov., a novel genus of the family Aerococcaceae isolated from bulk tank milk.</title>
        <authorList>
            <person name="Siebert A."/>
            <person name="Huptas C."/>
            <person name="Wenning M."/>
            <person name="Scherer S."/>
            <person name="Doll E.V."/>
        </authorList>
    </citation>
    <scope>NUCLEOTIDE SEQUENCE [LARGE SCALE GENOMIC DNA]</scope>
    <source>
        <strain evidence="2 3">WS4759</strain>
    </source>
</reference>
<keyword evidence="1" id="KW-0812">Transmembrane</keyword>
<organism evidence="2 3">
    <name type="scientific">Fundicoccus ignavus</name>
    <dbReference type="NCBI Taxonomy" id="2664442"/>
    <lineage>
        <taxon>Bacteria</taxon>
        <taxon>Bacillati</taxon>
        <taxon>Bacillota</taxon>
        <taxon>Bacilli</taxon>
        <taxon>Lactobacillales</taxon>
        <taxon>Aerococcaceae</taxon>
        <taxon>Fundicoccus</taxon>
    </lineage>
</organism>
<dbReference type="Proteomes" id="UP000430975">
    <property type="component" value="Unassembled WGS sequence"/>
</dbReference>
<name>A0A6I2GCM6_9LACT</name>
<evidence type="ECO:0000313" key="3">
    <source>
        <dbReference type="Proteomes" id="UP000430975"/>
    </source>
</evidence>
<accession>A0A6I2GCM6</accession>
<comment type="caution">
    <text evidence="2">The sequence shown here is derived from an EMBL/GenBank/DDBJ whole genome shotgun (WGS) entry which is preliminary data.</text>
</comment>
<gene>
    <name evidence="2" type="ORF">GIY09_03760</name>
</gene>
<keyword evidence="3" id="KW-1185">Reference proteome</keyword>
<keyword evidence="1" id="KW-1133">Transmembrane helix</keyword>
<dbReference type="InterPro" id="IPR038750">
    <property type="entry name" value="YczE/YyaS-like"/>
</dbReference>
<feature type="transmembrane region" description="Helical" evidence="1">
    <location>
        <begin position="28"/>
        <end position="52"/>
    </location>
</feature>
<keyword evidence="1" id="KW-0472">Membrane</keyword>
<evidence type="ECO:0000313" key="2">
    <source>
        <dbReference type="EMBL" id="MRI84996.1"/>
    </source>
</evidence>
<proteinExistence type="predicted"/>
<dbReference type="Pfam" id="PF19700">
    <property type="entry name" value="DUF6198"/>
    <property type="match status" value="1"/>
</dbReference>
<evidence type="ECO:0000256" key="1">
    <source>
        <dbReference type="SAM" id="Phobius"/>
    </source>
</evidence>
<dbReference type="EMBL" id="WJQS01000003">
    <property type="protein sequence ID" value="MRI84996.1"/>
    <property type="molecule type" value="Genomic_DNA"/>
</dbReference>